<dbReference type="EMBL" id="DP000238">
    <property type="protein sequence ID" value="ABK78615.1"/>
    <property type="molecule type" value="Genomic_DNA"/>
</dbReference>
<organism evidence="1 2">
    <name type="scientific">Cenarchaeum symbiosum (strain A)</name>
    <dbReference type="NCBI Taxonomy" id="414004"/>
    <lineage>
        <taxon>Archaea</taxon>
        <taxon>Nitrososphaerota</taxon>
        <taxon>Candidatus Cenarchaeales</taxon>
        <taxon>Candidatus Cenarchaeaceae</taxon>
        <taxon>Candidatus Cenarchaeum</taxon>
    </lineage>
</organism>
<name>A0RZ48_CENSY</name>
<proteinExistence type="predicted"/>
<protein>
    <submittedName>
        <fullName evidence="1">Uncharacterized protein</fullName>
    </submittedName>
</protein>
<dbReference type="HOGENOM" id="CLU_2534510_0_0_2"/>
<dbReference type="AlphaFoldDB" id="A0RZ48"/>
<dbReference type="EnsemblBacteria" id="ABK78615">
    <property type="protein sequence ID" value="ABK78615"/>
    <property type="gene ID" value="CENSYa_2011"/>
</dbReference>
<dbReference type="Proteomes" id="UP000000758">
    <property type="component" value="Chromosome"/>
</dbReference>
<evidence type="ECO:0000313" key="2">
    <source>
        <dbReference type="Proteomes" id="UP000000758"/>
    </source>
</evidence>
<keyword evidence="2" id="KW-1185">Reference proteome</keyword>
<evidence type="ECO:0000313" key="1">
    <source>
        <dbReference type="EMBL" id="ABK78615.1"/>
    </source>
</evidence>
<accession>A0RZ48</accession>
<gene>
    <name evidence="1" type="ordered locus">CENSYa_2011</name>
</gene>
<sequence>MSPPDLSSMRFFVTKGALGSCHSSCLFIAAASSKEALHSLHAFLPAGPPVSTGAAARPVIFKPSGAAQRASLLSPTAGANVGC</sequence>
<dbReference type="KEGG" id="csy:CENSYa_2011"/>
<reference evidence="1 2" key="1">
    <citation type="journal article" date="2006" name="Proc. Natl. Acad. Sci. U.S.A.">
        <title>Genomic analysis of the uncultivated marine crenarchaeote Cenarchaeum symbiosum.</title>
        <authorList>
            <person name="Hallam S.J."/>
            <person name="Konstantinidis K.T."/>
            <person name="Putnam N."/>
            <person name="Schleper C."/>
            <person name="Watanabe Y."/>
            <person name="Sugahara J."/>
            <person name="Preston C."/>
            <person name="de la Torre J."/>
            <person name="Richardson P.M."/>
            <person name="DeLong E.F."/>
        </authorList>
    </citation>
    <scope>NUCLEOTIDE SEQUENCE [LARGE SCALE GENOMIC DNA]</scope>
    <source>
        <strain evidence="2">A</strain>
    </source>
</reference>
<dbReference type="STRING" id="414004.CENSYa_2011"/>